<dbReference type="Proteomes" id="UP001228049">
    <property type="component" value="Unassembled WGS sequence"/>
</dbReference>
<evidence type="ECO:0000313" key="1">
    <source>
        <dbReference type="EMBL" id="KAK1885478.1"/>
    </source>
</evidence>
<dbReference type="GO" id="GO:0051046">
    <property type="term" value="P:regulation of secretion"/>
    <property type="evidence" value="ECO:0007669"/>
    <property type="project" value="TreeGrafter"/>
</dbReference>
<reference evidence="1" key="1">
    <citation type="submission" date="2023-04" db="EMBL/GenBank/DDBJ databases">
        <title>Chromosome-level genome of Chaenocephalus aceratus.</title>
        <authorList>
            <person name="Park H."/>
        </authorList>
    </citation>
    <scope>NUCLEOTIDE SEQUENCE</scope>
    <source>
        <strain evidence="1">DE</strain>
        <tissue evidence="1">Muscle</tissue>
    </source>
</reference>
<dbReference type="InterPro" id="IPR033522">
    <property type="entry name" value="IA-2/IA-2_beta"/>
</dbReference>
<dbReference type="GO" id="GO:0045202">
    <property type="term" value="C:synapse"/>
    <property type="evidence" value="ECO:0007669"/>
    <property type="project" value="TreeGrafter"/>
</dbReference>
<name>A0AAD9BMI3_DISEL</name>
<dbReference type="PANTHER" id="PTHR46106">
    <property type="entry name" value="IA-2 PROTEIN TYROSINE PHOSPHATASE, ISOFORM C"/>
    <property type="match status" value="1"/>
</dbReference>
<dbReference type="GO" id="GO:0035773">
    <property type="term" value="P:insulin secretion involved in cellular response to glucose stimulus"/>
    <property type="evidence" value="ECO:0007669"/>
    <property type="project" value="TreeGrafter"/>
</dbReference>
<sequence length="259" mass="28387">MASVHPSIPLPCVPERITVSVFCAVINIVVSLNASPCVFDVIAEEGLLVRLVAVCEEPCLCSAGFSPSRAHLSRPPSCRFSGRISGSSSGMDSLSSPVLLLSFLALRLSSPALADRKFDDVRCFFVTQQMLGGVCWLRVIIEMREWEQSGWLRFCVLYPSCLFEDELCSPYEFCVNDEVFGRCQELAAADLYTYDISSSALQRLRILLQKLAHRDSVLSTSEGIMSECDVCVLDTSSNFTNLESIDLLTSVQSAGLSPC</sequence>
<dbReference type="PANTHER" id="PTHR46106:SF5">
    <property type="entry name" value="RECEPTOR-TYPE TYROSINE-PROTEIN PHOSPHATASE N2"/>
    <property type="match status" value="1"/>
</dbReference>
<gene>
    <name evidence="1" type="ORF">KUDE01_031672</name>
</gene>
<accession>A0AAD9BMI3</accession>
<keyword evidence="1" id="KW-0675">Receptor</keyword>
<organism evidence="1 2">
    <name type="scientific">Dissostichus eleginoides</name>
    <name type="common">Patagonian toothfish</name>
    <name type="synonym">Dissostichus amissus</name>
    <dbReference type="NCBI Taxonomy" id="100907"/>
    <lineage>
        <taxon>Eukaryota</taxon>
        <taxon>Metazoa</taxon>
        <taxon>Chordata</taxon>
        <taxon>Craniata</taxon>
        <taxon>Vertebrata</taxon>
        <taxon>Euteleostomi</taxon>
        <taxon>Actinopterygii</taxon>
        <taxon>Neopterygii</taxon>
        <taxon>Teleostei</taxon>
        <taxon>Neoteleostei</taxon>
        <taxon>Acanthomorphata</taxon>
        <taxon>Eupercaria</taxon>
        <taxon>Perciformes</taxon>
        <taxon>Notothenioidei</taxon>
        <taxon>Nototheniidae</taxon>
        <taxon>Dissostichus</taxon>
    </lineage>
</organism>
<proteinExistence type="predicted"/>
<keyword evidence="2" id="KW-1185">Reference proteome</keyword>
<dbReference type="AlphaFoldDB" id="A0AAD9BMI3"/>
<protein>
    <submittedName>
        <fullName evidence="1">Receptor-type tyrosine-protein phosphatase N2</fullName>
    </submittedName>
</protein>
<dbReference type="GO" id="GO:0030141">
    <property type="term" value="C:secretory granule"/>
    <property type="evidence" value="ECO:0007669"/>
    <property type="project" value="InterPro"/>
</dbReference>
<dbReference type="EMBL" id="JASDAP010000021">
    <property type="protein sequence ID" value="KAK1885478.1"/>
    <property type="molecule type" value="Genomic_DNA"/>
</dbReference>
<comment type="caution">
    <text evidence="1">The sequence shown here is derived from an EMBL/GenBank/DDBJ whole genome shotgun (WGS) entry which is preliminary data.</text>
</comment>
<evidence type="ECO:0000313" key="2">
    <source>
        <dbReference type="Proteomes" id="UP001228049"/>
    </source>
</evidence>